<dbReference type="EMBL" id="CP077691">
    <property type="protein sequence ID" value="QXR40140.1"/>
    <property type="molecule type" value="Genomic_DNA"/>
</dbReference>
<dbReference type="AlphaFoldDB" id="A0A3U0C9E2"/>
<evidence type="ECO:0000313" key="2">
    <source>
        <dbReference type="EMBL" id="HAE1228827.1"/>
    </source>
</evidence>
<sequence>MFHFKPTIAVAAILLSVSTYANANDTKTLQKQLKPWQPMEITTRENSLTVVLTGKEITSEAYSQLIMSGVCTPIWTHDAPASYLKNTKEISVLNEYKSFGYTFEDPLATCNEIAPLADKAAQTMLLSKTHTYTGK</sequence>
<gene>
    <name evidence="3" type="ORF">DAX98_023480</name>
    <name evidence="2" type="ORF">G2927_15775</name>
</gene>
<name>A0A3U0C9E2_SALET</name>
<evidence type="ECO:0000313" key="3">
    <source>
        <dbReference type="EMBL" id="QXR40140.1"/>
    </source>
</evidence>
<protein>
    <submittedName>
        <fullName evidence="2">Uncharacterized protein</fullName>
    </submittedName>
</protein>
<reference evidence="3" key="2">
    <citation type="submission" date="2018-04" db="EMBL/GenBank/DDBJ databases">
        <authorList>
            <person name="Bell R."/>
        </authorList>
    </citation>
    <scope>NUCLEOTIDE SEQUENCE</scope>
    <source>
        <strain evidence="3">CFSAN058620</strain>
    </source>
</reference>
<reference evidence="2" key="3">
    <citation type="submission" date="2019-10" db="EMBL/GenBank/DDBJ databases">
        <authorList>
            <consortium name="NCBI Pathogen Detection Project"/>
        </authorList>
    </citation>
    <scope>NUCLEOTIDE SEQUENCE</scope>
    <source>
        <strain evidence="2">Salmonella enterica</strain>
    </source>
</reference>
<evidence type="ECO:0000256" key="1">
    <source>
        <dbReference type="SAM" id="SignalP"/>
    </source>
</evidence>
<reference evidence="2" key="1">
    <citation type="journal article" date="2018" name="Genome Biol.">
        <title>SKESA: strategic k-mer extension for scrupulous assemblies.</title>
        <authorList>
            <person name="Souvorov A."/>
            <person name="Agarwala R."/>
            <person name="Lipman D.J."/>
        </authorList>
    </citation>
    <scope>NUCLEOTIDE SEQUENCE</scope>
    <source>
        <strain evidence="2">Salmonella enterica</strain>
    </source>
</reference>
<organism evidence="2">
    <name type="scientific">Salmonella enterica I</name>
    <dbReference type="NCBI Taxonomy" id="59201"/>
    <lineage>
        <taxon>Bacteria</taxon>
        <taxon>Pseudomonadati</taxon>
        <taxon>Pseudomonadota</taxon>
        <taxon>Gammaproteobacteria</taxon>
        <taxon>Enterobacterales</taxon>
        <taxon>Enterobacteriaceae</taxon>
        <taxon>Salmonella</taxon>
    </lineage>
</organism>
<reference evidence="3" key="4">
    <citation type="submission" date="2021-05" db="EMBL/GenBank/DDBJ databases">
        <title>Whole genome sequencing of cultured pathogen.</title>
        <authorList>
            <person name="Hoffmann M."/>
            <person name="Balkey M."/>
            <person name="Luo Y."/>
        </authorList>
    </citation>
    <scope>NUCLEOTIDE SEQUENCE</scope>
    <source>
        <strain evidence="3">CFSAN058620</strain>
    </source>
</reference>
<keyword evidence="1" id="KW-0732">Signal</keyword>
<feature type="signal peptide" evidence="1">
    <location>
        <begin position="1"/>
        <end position="23"/>
    </location>
</feature>
<proteinExistence type="predicted"/>
<feature type="chain" id="PRO_5036096713" evidence="1">
    <location>
        <begin position="24"/>
        <end position="135"/>
    </location>
</feature>
<dbReference type="RefSeq" id="WP_000468356.1">
    <property type="nucleotide sequence ID" value="NZ_CP077691.1"/>
</dbReference>
<accession>A0A3U0C9E2</accession>
<dbReference type="EMBL" id="DAAQXC010000012">
    <property type="protein sequence ID" value="HAE1228827.1"/>
    <property type="molecule type" value="Genomic_DNA"/>
</dbReference>